<dbReference type="InterPro" id="IPR019494">
    <property type="entry name" value="FIST_C"/>
</dbReference>
<evidence type="ECO:0000259" key="1">
    <source>
        <dbReference type="SMART" id="SM00897"/>
    </source>
</evidence>
<dbReference type="Proteomes" id="UP000255508">
    <property type="component" value="Unassembled WGS sequence"/>
</dbReference>
<evidence type="ECO:0000313" key="3">
    <source>
        <dbReference type="EMBL" id="RDH89204.1"/>
    </source>
</evidence>
<dbReference type="SMART" id="SM00897">
    <property type="entry name" value="FIST"/>
    <property type="match status" value="1"/>
</dbReference>
<name>A0A370DV24_9GAMM</name>
<dbReference type="AlphaFoldDB" id="A0A370DV24"/>
<dbReference type="EMBL" id="QFXD01000227">
    <property type="protein sequence ID" value="RDH89204.1"/>
    <property type="molecule type" value="Genomic_DNA"/>
</dbReference>
<reference evidence="3 4" key="1">
    <citation type="journal article" date="2018" name="ISME J.">
        <title>Endosymbiont genomes yield clues of tubeworm success.</title>
        <authorList>
            <person name="Li Y."/>
            <person name="Liles M.R."/>
            <person name="Halanych K.M."/>
        </authorList>
    </citation>
    <scope>NUCLEOTIDE SEQUENCE [LARGE SCALE GENOMIC DNA]</scope>
    <source>
        <strain evidence="3">A1422</strain>
    </source>
</reference>
<accession>A0A370DV24</accession>
<keyword evidence="3" id="KW-0808">Transferase</keyword>
<dbReference type="PANTHER" id="PTHR40252">
    <property type="entry name" value="BLR0328 PROTEIN"/>
    <property type="match status" value="1"/>
</dbReference>
<keyword evidence="3" id="KW-0418">Kinase</keyword>
<dbReference type="InterPro" id="IPR013702">
    <property type="entry name" value="FIST_domain_N"/>
</dbReference>
<proteinExistence type="predicted"/>
<evidence type="ECO:0000313" key="4">
    <source>
        <dbReference type="Proteomes" id="UP000255508"/>
    </source>
</evidence>
<dbReference type="PANTHER" id="PTHR40252:SF2">
    <property type="entry name" value="BLR0328 PROTEIN"/>
    <property type="match status" value="1"/>
</dbReference>
<dbReference type="Pfam" id="PF08495">
    <property type="entry name" value="FIST"/>
    <property type="match status" value="1"/>
</dbReference>
<gene>
    <name evidence="3" type="ORF">DIZ79_12815</name>
</gene>
<sequence>MNSSNNAIRHLPLNPASLKALLQTWRAEYPHSGVLALLPESEKDHLHILQSCCGDQGIPLAGAIFPALLIGNEFHQEGVLLFRFDVWVPSFLIPEINDGQSPPEEKISQALIPAIEATGPDAIKPSLYMIFDGLLPNIASILDGLYLQLSDRVNYAGVNAGSETFQPMPCLFDSDRVVGNGVLCLLIPAHNVTVLEHGYTAPKHAMSATSTNGNQILSIDWRPAFEVYQEIIKQEYGIALTQENFYHYAVHFPFGIPRANEDLVVRIPVALNEDGSLFCVGEVPENAMLVLLRAPEAGEGDCINHLAAGLQSNNGSMRGRSILTFYCAGRRMHLGEKSLQELTDLLKDTGAAHLAGALSLGEIGSTGEWDYPMFHNATLVCTPWGTN</sequence>
<dbReference type="Pfam" id="PF10442">
    <property type="entry name" value="FIST_C"/>
    <property type="match status" value="1"/>
</dbReference>
<evidence type="ECO:0000259" key="2">
    <source>
        <dbReference type="SMART" id="SM01204"/>
    </source>
</evidence>
<protein>
    <submittedName>
        <fullName evidence="3">Histidine kinase</fullName>
    </submittedName>
</protein>
<feature type="domain" description="FIST C-domain" evidence="2">
    <location>
        <begin position="224"/>
        <end position="366"/>
    </location>
</feature>
<dbReference type="SMART" id="SM01204">
    <property type="entry name" value="FIST_C"/>
    <property type="match status" value="1"/>
</dbReference>
<dbReference type="GO" id="GO:0016301">
    <property type="term" value="F:kinase activity"/>
    <property type="evidence" value="ECO:0007669"/>
    <property type="project" value="UniProtKB-KW"/>
</dbReference>
<organism evidence="3 4">
    <name type="scientific">endosymbiont of Lamellibrachia luymesi</name>
    <dbReference type="NCBI Taxonomy" id="2200907"/>
    <lineage>
        <taxon>Bacteria</taxon>
        <taxon>Pseudomonadati</taxon>
        <taxon>Pseudomonadota</taxon>
        <taxon>Gammaproteobacteria</taxon>
        <taxon>sulfur-oxidizing symbionts</taxon>
    </lineage>
</organism>
<comment type="caution">
    <text evidence="3">The sequence shown here is derived from an EMBL/GenBank/DDBJ whole genome shotgun (WGS) entry which is preliminary data.</text>
</comment>
<feature type="domain" description="FIST" evidence="1">
    <location>
        <begin position="16"/>
        <end position="223"/>
    </location>
</feature>